<dbReference type="Pfam" id="PF16868">
    <property type="entry name" value="NMT1_3"/>
    <property type="match status" value="1"/>
</dbReference>
<dbReference type="EMBL" id="CP035494">
    <property type="protein sequence ID" value="QAY59104.1"/>
    <property type="molecule type" value="Genomic_DNA"/>
</dbReference>
<dbReference type="PANTHER" id="PTHR42941">
    <property type="entry name" value="SLL1037 PROTEIN"/>
    <property type="match status" value="1"/>
</dbReference>
<dbReference type="Proteomes" id="UP000293995">
    <property type="component" value="Chromosome"/>
</dbReference>
<name>A0A4P6EAU6_9MICO</name>
<protein>
    <submittedName>
        <fullName evidence="1">TAXI family TRAP transporter solute-binding subunit</fullName>
    </submittedName>
</protein>
<evidence type="ECO:0000313" key="1">
    <source>
        <dbReference type="EMBL" id="QAY59104.1"/>
    </source>
</evidence>
<sequence length="312" mass="32068">MTGVLLSRRALLLSLVGATAVVLTGCGPGETPTNMRMACGEPGGTYIRFGHLLGSAVVAEGVARSMTAVPTDGSIENIALLRAGDVDLAIALADSAAIDPHGLVSIGRVYQNYLQCIVPIGGPVTAAADLAGRTVSIGAPESGTAETSRRVLDALGLTSGEHAATVVELNLADAVTALQTGRIDALMWSGGIPVPELDRLDGVMPVTLVDLSGAMARLGATSPAYQPTVVPAGMYGLAEPMPTIGVPNFLLSRADLPDAIATALVDILIDDAVRLVPERSAGLQYLTPSSLIDTGAMPLHPAARRRYLERYG</sequence>
<dbReference type="AlphaFoldDB" id="A0A4P6EAU6"/>
<dbReference type="Gene3D" id="3.40.190.10">
    <property type="entry name" value="Periplasmic binding protein-like II"/>
    <property type="match status" value="2"/>
</dbReference>
<keyword evidence="2" id="KW-1185">Reference proteome</keyword>
<dbReference type="InterPro" id="IPR011852">
    <property type="entry name" value="TRAP_TAXI"/>
</dbReference>
<evidence type="ECO:0000313" key="2">
    <source>
        <dbReference type="Proteomes" id="UP000293995"/>
    </source>
</evidence>
<gene>
    <name evidence="1" type="ORF">ET475_03245</name>
</gene>
<dbReference type="SUPFAM" id="SSF53850">
    <property type="entry name" value="Periplasmic binding protein-like II"/>
    <property type="match status" value="1"/>
</dbReference>
<dbReference type="OrthoDB" id="5582316at2"/>
<dbReference type="PANTHER" id="PTHR42941:SF1">
    <property type="entry name" value="SLL1037 PROTEIN"/>
    <property type="match status" value="1"/>
</dbReference>
<accession>A0A4P6EAU6</accession>
<proteinExistence type="predicted"/>
<reference evidence="1 2" key="1">
    <citation type="submission" date="2019-01" db="EMBL/GenBank/DDBJ databases">
        <title>Genome sequencing of strain DFW100M-13.</title>
        <authorList>
            <person name="Heo J."/>
            <person name="Kim S.-J."/>
            <person name="Kim J.-S."/>
            <person name="Hong S.-B."/>
            <person name="Kwon S.-W."/>
        </authorList>
    </citation>
    <scope>NUCLEOTIDE SEQUENCE [LARGE SCALE GENOMIC DNA]</scope>
    <source>
        <strain evidence="1 2">DFW100M-13</strain>
    </source>
</reference>
<dbReference type="KEGG" id="mprt:ET475_03245"/>
<dbReference type="NCBIfam" id="TIGR02122">
    <property type="entry name" value="TRAP_TAXI"/>
    <property type="match status" value="1"/>
</dbReference>
<organism evidence="1 2">
    <name type="scientific">Microbacterium protaetiae</name>
    <dbReference type="NCBI Taxonomy" id="2509458"/>
    <lineage>
        <taxon>Bacteria</taxon>
        <taxon>Bacillati</taxon>
        <taxon>Actinomycetota</taxon>
        <taxon>Actinomycetes</taxon>
        <taxon>Micrococcales</taxon>
        <taxon>Microbacteriaceae</taxon>
        <taxon>Microbacterium</taxon>
    </lineage>
</organism>
<dbReference type="RefSeq" id="WP_129385972.1">
    <property type="nucleotide sequence ID" value="NZ_CP035494.1"/>
</dbReference>